<proteinExistence type="predicted"/>
<dbReference type="RefSeq" id="WP_307483119.1">
    <property type="nucleotide sequence ID" value="NZ_JAUSUF010000001.1"/>
</dbReference>
<evidence type="ECO:0000313" key="3">
    <source>
        <dbReference type="Proteomes" id="UP001228504"/>
    </source>
</evidence>
<protein>
    <submittedName>
        <fullName evidence="2">Uncharacterized protein</fullName>
    </submittedName>
</protein>
<evidence type="ECO:0000313" key="2">
    <source>
        <dbReference type="EMBL" id="MDQ0148730.1"/>
    </source>
</evidence>
<dbReference type="EMBL" id="JAUSUF010000001">
    <property type="protein sequence ID" value="MDQ0148730.1"/>
    <property type="molecule type" value="Genomic_DNA"/>
</dbReference>
<gene>
    <name evidence="2" type="ORF">J2S18_000647</name>
</gene>
<accession>A0ABT9UQ11</accession>
<keyword evidence="1" id="KW-1133">Transmembrane helix</keyword>
<feature type="transmembrane region" description="Helical" evidence="1">
    <location>
        <begin position="12"/>
        <end position="29"/>
    </location>
</feature>
<name>A0ABT9UQ11_9FIRM</name>
<organism evidence="2 3">
    <name type="scientific">Eubacterium multiforme</name>
    <dbReference type="NCBI Taxonomy" id="83339"/>
    <lineage>
        <taxon>Bacteria</taxon>
        <taxon>Bacillati</taxon>
        <taxon>Bacillota</taxon>
        <taxon>Clostridia</taxon>
        <taxon>Eubacteriales</taxon>
        <taxon>Eubacteriaceae</taxon>
        <taxon>Eubacterium</taxon>
    </lineage>
</organism>
<keyword evidence="1" id="KW-0812">Transmembrane</keyword>
<dbReference type="Proteomes" id="UP001228504">
    <property type="component" value="Unassembled WGS sequence"/>
</dbReference>
<sequence length="203" mass="23634">MGNKSKKFKIIISILIVIIIILFVTIFNLRNHKRIIDSERDTNTNNQNGVSDVVNTILDVDYQSITSLIEKDGSRGYIIIEAKNGYLKDNIDKVLDTAKNLNVKLTFIENDDILDKDKPYYKMIEENGHTVLPKYLNLQSIFKKNNLKIIEKEEDVNKLNKQDAVFYIKIDEKYKNLTENLNNKLPRSIGNLREQGYKFKAFM</sequence>
<keyword evidence="3" id="KW-1185">Reference proteome</keyword>
<keyword evidence="1" id="KW-0472">Membrane</keyword>
<comment type="caution">
    <text evidence="2">The sequence shown here is derived from an EMBL/GenBank/DDBJ whole genome shotgun (WGS) entry which is preliminary data.</text>
</comment>
<evidence type="ECO:0000256" key="1">
    <source>
        <dbReference type="SAM" id="Phobius"/>
    </source>
</evidence>
<reference evidence="2 3" key="1">
    <citation type="submission" date="2023-07" db="EMBL/GenBank/DDBJ databases">
        <title>Genomic Encyclopedia of Type Strains, Phase IV (KMG-IV): sequencing the most valuable type-strain genomes for metagenomic binning, comparative biology and taxonomic classification.</title>
        <authorList>
            <person name="Goeker M."/>
        </authorList>
    </citation>
    <scope>NUCLEOTIDE SEQUENCE [LARGE SCALE GENOMIC DNA]</scope>
    <source>
        <strain evidence="2 3">DSM 20694</strain>
    </source>
</reference>